<feature type="chain" id="PRO_5004336806" evidence="2">
    <location>
        <begin position="17"/>
        <end position="214"/>
    </location>
</feature>
<keyword evidence="6" id="KW-1267">Proteomics identification</keyword>
<protein>
    <submittedName>
        <fullName evidence="3">Candidate secreted effector protein</fullName>
    </submittedName>
</protein>
<dbReference type="PaxDb" id="6239-Y62H9A.3"/>
<name>Q9XWT5_CAEEL</name>
<dbReference type="EMBL" id="BX284606">
    <property type="protein sequence ID" value="CAA21560.1"/>
    <property type="molecule type" value="Genomic_DNA"/>
</dbReference>
<dbReference type="Proteomes" id="UP000001940">
    <property type="component" value="Chromosome X"/>
</dbReference>
<feature type="signal peptide" evidence="2">
    <location>
        <begin position="1"/>
        <end position="16"/>
    </location>
</feature>
<dbReference type="GeneID" id="181363"/>
<dbReference type="OMA" id="NTHYAVI"/>
<keyword evidence="4" id="KW-1185">Reference proteome</keyword>
<dbReference type="KEGG" id="cel:CELE_Y62H9A.3"/>
<keyword evidence="2" id="KW-0732">Signal</keyword>
<evidence type="ECO:0000256" key="1">
    <source>
        <dbReference type="SAM" id="MobiDB-lite"/>
    </source>
</evidence>
<dbReference type="PANTHER" id="PTHR38633">
    <property type="entry name" value="PROTEIN CBG15573-RELATED"/>
    <property type="match status" value="1"/>
</dbReference>
<dbReference type="AGR" id="WB:WBGene00013391"/>
<dbReference type="UCSC" id="Y62H9A.3">
    <property type="organism name" value="c. elegans"/>
</dbReference>
<dbReference type="PIR" id="T27259">
    <property type="entry name" value="T27259"/>
</dbReference>
<dbReference type="PeptideAtlas" id="Q9XWT5"/>
<evidence type="ECO:0007829" key="6">
    <source>
        <dbReference type="PeptideAtlas" id="Q9XWT5"/>
    </source>
</evidence>
<dbReference type="FunCoup" id="Q9XWT5">
    <property type="interactions" value="127"/>
</dbReference>
<dbReference type="AlphaFoldDB" id="Q9XWT5"/>
<sequence length="214" mass="24064">MKYFVSLVLLAAVASAEYQINEKSYSGEVEVEDYPRPTKKPTYSVPDLGPLPPASYPVPNFPNSWPLPPASRLVPIPQEYPAPFPPGPYPDSENGGSYPPRNYEVKKLKDLRGEKIVEARVRYYTYDNTHYAVISCPRNPTPGAYTWILVDSKKEILPFNVPGTVALTGGINVDYLAKYGTKGKWEGKDLTNDKKHRFRRVGCLHGNTMSYIQH</sequence>
<evidence type="ECO:0000256" key="2">
    <source>
        <dbReference type="SAM" id="SignalP"/>
    </source>
</evidence>
<proteinExistence type="evidence at protein level"/>
<feature type="region of interest" description="Disordered" evidence="1">
    <location>
        <begin position="27"/>
        <end position="46"/>
    </location>
</feature>
<organism evidence="3 4">
    <name type="scientific">Caenorhabditis elegans</name>
    <dbReference type="NCBI Taxonomy" id="6239"/>
    <lineage>
        <taxon>Eukaryota</taxon>
        <taxon>Metazoa</taxon>
        <taxon>Ecdysozoa</taxon>
        <taxon>Nematoda</taxon>
        <taxon>Chromadorea</taxon>
        <taxon>Rhabditida</taxon>
        <taxon>Rhabditina</taxon>
        <taxon>Rhabditomorpha</taxon>
        <taxon>Rhabditoidea</taxon>
        <taxon>Rhabditidae</taxon>
        <taxon>Peloderinae</taxon>
        <taxon>Caenorhabditis</taxon>
    </lineage>
</organism>
<evidence type="ECO:0000313" key="4">
    <source>
        <dbReference type="Proteomes" id="UP000001940"/>
    </source>
</evidence>
<gene>
    <name evidence="5" type="primary">y62h9a.3</name>
    <name evidence="3" type="ORF">CELE_Y62H9A.3</name>
    <name evidence="3 5" type="ORF">Y62H9A.3</name>
</gene>
<dbReference type="STRING" id="6239.Y62H9A.3.1"/>
<evidence type="ECO:0000313" key="3">
    <source>
        <dbReference type="EMBL" id="CAA21560.1"/>
    </source>
</evidence>
<dbReference type="PANTHER" id="PTHR38633:SF4">
    <property type="entry name" value="CANDIDATE SECRETED EFFECTOR PROTEIN"/>
    <property type="match status" value="1"/>
</dbReference>
<dbReference type="OrthoDB" id="5871783at2759"/>
<evidence type="ECO:0000313" key="5">
    <source>
        <dbReference type="WormBase" id="Y62H9A.3"/>
    </source>
</evidence>
<dbReference type="HOGENOM" id="CLU_121588_0_0_1"/>
<dbReference type="CTD" id="181363"/>
<dbReference type="RefSeq" id="NP_509984.1">
    <property type="nucleotide sequence ID" value="NM_077583.9"/>
</dbReference>
<dbReference type="eggNOG" id="ENOG502TICG">
    <property type="taxonomic scope" value="Eukaryota"/>
</dbReference>
<dbReference type="Bgee" id="WBGene00013391">
    <property type="expression patterns" value="Expressed in adult organism and 2 other cell types or tissues"/>
</dbReference>
<accession>Q9XWT5</accession>
<dbReference type="WormBase" id="Y62H9A.3">
    <property type="protein sequence ID" value="CE19239"/>
    <property type="gene ID" value="WBGene00013391"/>
    <property type="gene designation" value="Y62H9A.3"/>
</dbReference>
<dbReference type="InParanoid" id="Q9XWT5"/>
<reference evidence="3 4" key="1">
    <citation type="journal article" date="1998" name="Science">
        <title>Genome sequence of the nematode C. elegans: a platform for investigating biology.</title>
        <authorList>
            <consortium name="The C. elegans sequencing consortium"/>
            <person name="Sulson J.E."/>
            <person name="Waterston R."/>
        </authorList>
    </citation>
    <scope>NUCLEOTIDE SEQUENCE [LARGE SCALE GENOMIC DNA]</scope>
    <source>
        <strain evidence="3 4">Bristol N2</strain>
    </source>
</reference>